<dbReference type="EMBL" id="CAEZZO010000076">
    <property type="protein sequence ID" value="CAB4767885.1"/>
    <property type="molecule type" value="Genomic_DNA"/>
</dbReference>
<proteinExistence type="predicted"/>
<evidence type="ECO:0000313" key="1">
    <source>
        <dbReference type="EMBL" id="CAB4767885.1"/>
    </source>
</evidence>
<gene>
    <name evidence="1" type="ORF">UFOPK2886_00599</name>
</gene>
<dbReference type="AlphaFoldDB" id="A0A6J6VAE4"/>
<reference evidence="1" key="1">
    <citation type="submission" date="2020-05" db="EMBL/GenBank/DDBJ databases">
        <authorList>
            <person name="Chiriac C."/>
            <person name="Salcher M."/>
            <person name="Ghai R."/>
            <person name="Kavagutti S V."/>
        </authorList>
    </citation>
    <scope>NUCLEOTIDE SEQUENCE</scope>
</reference>
<organism evidence="1">
    <name type="scientific">freshwater metagenome</name>
    <dbReference type="NCBI Taxonomy" id="449393"/>
    <lineage>
        <taxon>unclassified sequences</taxon>
        <taxon>metagenomes</taxon>
        <taxon>ecological metagenomes</taxon>
    </lineage>
</organism>
<sequence length="109" mass="11836">MLIITKVLLAFTCSGSLNNATPSEIASNPVKDEPPFANALSNINIAAKVNRPCSWPISTAPGWFTSRTGRDPVIWRYIPIEKTIAIDPTKRYVGNAKALPASLTPLKFP</sequence>
<name>A0A6J6VAE4_9ZZZZ</name>
<protein>
    <submittedName>
        <fullName evidence="1">Unannotated protein</fullName>
    </submittedName>
</protein>
<accession>A0A6J6VAE4</accession>